<accession>A0A7X4W4R0</accession>
<comment type="caution">
    <text evidence="6">The sequence shown here is derived from an EMBL/GenBank/DDBJ whole genome shotgun (WGS) entry which is preliminary data.</text>
</comment>
<dbReference type="Pfam" id="PF03466">
    <property type="entry name" value="LysR_substrate"/>
    <property type="match status" value="1"/>
</dbReference>
<dbReference type="PANTHER" id="PTHR30579">
    <property type="entry name" value="TRANSCRIPTIONAL REGULATOR"/>
    <property type="match status" value="1"/>
</dbReference>
<keyword evidence="3" id="KW-0238">DNA-binding</keyword>
<dbReference type="SUPFAM" id="SSF46785">
    <property type="entry name" value="Winged helix' DNA-binding domain"/>
    <property type="match status" value="1"/>
</dbReference>
<dbReference type="PANTHER" id="PTHR30579:SF7">
    <property type="entry name" value="HTH-TYPE TRANSCRIPTIONAL REGULATOR LRHA-RELATED"/>
    <property type="match status" value="1"/>
</dbReference>
<evidence type="ECO:0000256" key="1">
    <source>
        <dbReference type="ARBA" id="ARBA00009437"/>
    </source>
</evidence>
<dbReference type="AlphaFoldDB" id="A0A7X4W4R0"/>
<feature type="domain" description="HTH lysR-type" evidence="5">
    <location>
        <begin position="4"/>
        <end position="60"/>
    </location>
</feature>
<gene>
    <name evidence="6" type="ORF">GRB96_08020</name>
</gene>
<organism evidence="6 7">
    <name type="scientific">Halomonas alimentaria</name>
    <dbReference type="NCBI Taxonomy" id="147248"/>
    <lineage>
        <taxon>Bacteria</taxon>
        <taxon>Pseudomonadati</taxon>
        <taxon>Pseudomonadota</taxon>
        <taxon>Gammaproteobacteria</taxon>
        <taxon>Oceanospirillales</taxon>
        <taxon>Halomonadaceae</taxon>
        <taxon>Halomonas</taxon>
    </lineage>
</organism>
<dbReference type="PROSITE" id="PS50931">
    <property type="entry name" value="HTH_LYSR"/>
    <property type="match status" value="1"/>
</dbReference>
<dbReference type="InterPro" id="IPR000847">
    <property type="entry name" value="LysR_HTH_N"/>
</dbReference>
<dbReference type="InterPro" id="IPR005119">
    <property type="entry name" value="LysR_subst-bd"/>
</dbReference>
<dbReference type="Pfam" id="PF00126">
    <property type="entry name" value="HTH_1"/>
    <property type="match status" value="1"/>
</dbReference>
<evidence type="ECO:0000313" key="7">
    <source>
        <dbReference type="Proteomes" id="UP000487929"/>
    </source>
</evidence>
<dbReference type="SUPFAM" id="SSF53850">
    <property type="entry name" value="Periplasmic binding protein-like II"/>
    <property type="match status" value="1"/>
</dbReference>
<dbReference type="InterPro" id="IPR036388">
    <property type="entry name" value="WH-like_DNA-bd_sf"/>
</dbReference>
<name>A0A7X4W4R0_9GAMM</name>
<evidence type="ECO:0000256" key="3">
    <source>
        <dbReference type="ARBA" id="ARBA00023125"/>
    </source>
</evidence>
<evidence type="ECO:0000256" key="4">
    <source>
        <dbReference type="ARBA" id="ARBA00023163"/>
    </source>
</evidence>
<dbReference type="Proteomes" id="UP000487929">
    <property type="component" value="Unassembled WGS sequence"/>
</dbReference>
<keyword evidence="4" id="KW-0804">Transcription</keyword>
<keyword evidence="2" id="KW-0805">Transcription regulation</keyword>
<dbReference type="RefSeq" id="WP_161431659.1">
    <property type="nucleotide sequence ID" value="NZ_WUTT01000001.1"/>
</dbReference>
<dbReference type="PRINTS" id="PR00039">
    <property type="entry name" value="HTHLYSR"/>
</dbReference>
<dbReference type="GO" id="GO:0003700">
    <property type="term" value="F:DNA-binding transcription factor activity"/>
    <property type="evidence" value="ECO:0007669"/>
    <property type="project" value="InterPro"/>
</dbReference>
<proteinExistence type="inferred from homology"/>
<dbReference type="GO" id="GO:0003677">
    <property type="term" value="F:DNA binding"/>
    <property type="evidence" value="ECO:0007669"/>
    <property type="project" value="UniProtKB-KW"/>
</dbReference>
<dbReference type="EMBL" id="WUTT01000001">
    <property type="protein sequence ID" value="NAW34363.1"/>
    <property type="molecule type" value="Genomic_DNA"/>
</dbReference>
<dbReference type="InterPro" id="IPR050176">
    <property type="entry name" value="LTTR"/>
</dbReference>
<dbReference type="Gene3D" id="3.40.190.10">
    <property type="entry name" value="Periplasmic binding protein-like II"/>
    <property type="match status" value="2"/>
</dbReference>
<evidence type="ECO:0000313" key="6">
    <source>
        <dbReference type="EMBL" id="NAW34363.1"/>
    </source>
</evidence>
<evidence type="ECO:0000259" key="5">
    <source>
        <dbReference type="PROSITE" id="PS50931"/>
    </source>
</evidence>
<sequence>MTNIPTDLLRTFVTIKDLGGFTSAGDLLGRSQPAISLQVKKLEEILGTKIFLRGSSLELTEDGEYLYKAARQILEINDRVIAKVRGDNISGKVRLGIPNDFELAFLPKALRKLSRIYPNIIVEVDCEISKVILQRYQKGHYDIAMAMEREKEHEDRDSRDYRLENLEWVFREDHMDSGADSPLPLIAYPQGCVYRSIMEEALQRQAHPYRFMYTSTSLLGIFSAVEEGLGITAMASSVTPSHLKHAESSDALPDLERVCIGLYYKVSELNVASRHVLDFLRAGLANISSPPTYGGL</sequence>
<evidence type="ECO:0000256" key="2">
    <source>
        <dbReference type="ARBA" id="ARBA00023015"/>
    </source>
</evidence>
<keyword evidence="7" id="KW-1185">Reference proteome</keyword>
<dbReference type="OrthoDB" id="5723059at2"/>
<reference evidence="6 7" key="1">
    <citation type="submission" date="2019-12" db="EMBL/GenBank/DDBJ databases">
        <title>Draft genome sequencing of Halomonas alimentaria DSM 15356.</title>
        <authorList>
            <person name="Pandiyan K."/>
            <person name="Kushwaha P."/>
            <person name="Gowdham M."/>
            <person name="Chakdar H."/>
            <person name="Singh A."/>
            <person name="Kumar M."/>
            <person name="Saxena A.K."/>
        </authorList>
    </citation>
    <scope>NUCLEOTIDE SEQUENCE [LARGE SCALE GENOMIC DNA]</scope>
    <source>
        <strain evidence="6 7">DSM 15356</strain>
    </source>
</reference>
<protein>
    <submittedName>
        <fullName evidence="6">LysR family transcriptional regulator</fullName>
    </submittedName>
</protein>
<dbReference type="InterPro" id="IPR036390">
    <property type="entry name" value="WH_DNA-bd_sf"/>
</dbReference>
<comment type="similarity">
    <text evidence="1">Belongs to the LysR transcriptional regulatory family.</text>
</comment>
<dbReference type="Gene3D" id="1.10.10.10">
    <property type="entry name" value="Winged helix-like DNA-binding domain superfamily/Winged helix DNA-binding domain"/>
    <property type="match status" value="1"/>
</dbReference>